<comment type="caution">
    <text evidence="1">The sequence shown here is derived from an EMBL/GenBank/DDBJ whole genome shotgun (WGS) entry which is preliminary data.</text>
</comment>
<evidence type="ECO:0000313" key="1">
    <source>
        <dbReference type="EMBL" id="ETJ27651.1"/>
    </source>
</evidence>
<accession>W1XBY1</accession>
<feature type="non-terminal residue" evidence="1">
    <location>
        <position position="1"/>
    </location>
</feature>
<name>W1XBY1_9ZZZZ</name>
<gene>
    <name evidence="1" type="ORF">Q604_UNBC16906G0001</name>
</gene>
<reference evidence="1" key="1">
    <citation type="submission" date="2013-12" db="EMBL/GenBank/DDBJ databases">
        <title>A Varibaculum cambriense genome reconstructed from a premature infant gut community with otherwise low bacterial novelty that shifts toward anaerobic metabolism during the third week of life.</title>
        <authorList>
            <person name="Brown C.T."/>
            <person name="Sharon I."/>
            <person name="Thomas B.C."/>
            <person name="Castelle C.J."/>
            <person name="Morowitz M.J."/>
            <person name="Banfield J.F."/>
        </authorList>
    </citation>
    <scope>NUCLEOTIDE SEQUENCE</scope>
</reference>
<organism evidence="1">
    <name type="scientific">human gut metagenome</name>
    <dbReference type="NCBI Taxonomy" id="408170"/>
    <lineage>
        <taxon>unclassified sequences</taxon>
        <taxon>metagenomes</taxon>
        <taxon>organismal metagenomes</taxon>
    </lineage>
</organism>
<dbReference type="EMBL" id="AZMM01016906">
    <property type="protein sequence ID" value="ETJ27651.1"/>
    <property type="molecule type" value="Genomic_DNA"/>
</dbReference>
<protein>
    <submittedName>
        <fullName evidence="1">Uncharacterized protein</fullName>
    </submittedName>
</protein>
<feature type="non-terminal residue" evidence="1">
    <location>
        <position position="67"/>
    </location>
</feature>
<proteinExistence type="predicted"/>
<sequence length="67" mass="7113">DLETVLVVVTGFATGLVASGRKLDFFVVFTFDTVVLDTVDFGVGFFVTTALLFCSVAPCATEAPPMF</sequence>
<dbReference type="AlphaFoldDB" id="W1XBY1"/>